<evidence type="ECO:0000313" key="2">
    <source>
        <dbReference type="EMBL" id="GAA4245278.1"/>
    </source>
</evidence>
<reference evidence="3" key="1">
    <citation type="journal article" date="2019" name="Int. J. Syst. Evol. Microbiol.">
        <title>The Global Catalogue of Microorganisms (GCM) 10K type strain sequencing project: providing services to taxonomists for standard genome sequencing and annotation.</title>
        <authorList>
            <consortium name="The Broad Institute Genomics Platform"/>
            <consortium name="The Broad Institute Genome Sequencing Center for Infectious Disease"/>
            <person name="Wu L."/>
            <person name="Ma J."/>
        </authorList>
    </citation>
    <scope>NUCLEOTIDE SEQUENCE [LARGE SCALE GENOMIC DNA]</scope>
    <source>
        <strain evidence="3">JCM 17441</strain>
    </source>
</reference>
<evidence type="ECO:0000313" key="3">
    <source>
        <dbReference type="Proteomes" id="UP001500620"/>
    </source>
</evidence>
<dbReference type="InterPro" id="IPR051781">
    <property type="entry name" value="Metallo-dep_Hydrolase"/>
</dbReference>
<dbReference type="Gene3D" id="3.20.20.140">
    <property type="entry name" value="Metal-dependent hydrolases"/>
    <property type="match status" value="1"/>
</dbReference>
<dbReference type="PANTHER" id="PTHR43135:SF3">
    <property type="entry name" value="ALPHA-D-RIBOSE 1-METHYLPHOSPHONATE 5-TRIPHOSPHATE DIPHOSPHATASE"/>
    <property type="match status" value="1"/>
</dbReference>
<feature type="domain" description="Amidohydrolase-related" evidence="1">
    <location>
        <begin position="56"/>
        <end position="412"/>
    </location>
</feature>
<dbReference type="SUPFAM" id="SSF51556">
    <property type="entry name" value="Metallo-dependent hydrolases"/>
    <property type="match status" value="1"/>
</dbReference>
<dbReference type="SUPFAM" id="SSF51338">
    <property type="entry name" value="Composite domain of metallo-dependent hydrolases"/>
    <property type="match status" value="1"/>
</dbReference>
<dbReference type="InterPro" id="IPR032466">
    <property type="entry name" value="Metal_Hydrolase"/>
</dbReference>
<name>A0ABP8CZX1_9ACTN</name>
<dbReference type="PANTHER" id="PTHR43135">
    <property type="entry name" value="ALPHA-D-RIBOSE 1-METHYLPHOSPHONATE 5-TRIPHOSPHATE DIPHOSPHATASE"/>
    <property type="match status" value="1"/>
</dbReference>
<evidence type="ECO:0000259" key="1">
    <source>
        <dbReference type="Pfam" id="PF01979"/>
    </source>
</evidence>
<keyword evidence="3" id="KW-1185">Reference proteome</keyword>
<dbReference type="InterPro" id="IPR006680">
    <property type="entry name" value="Amidohydro-rel"/>
</dbReference>
<protein>
    <submittedName>
        <fullName evidence="2">Amidohydrolase family protein</fullName>
    </submittedName>
</protein>
<dbReference type="InterPro" id="IPR011059">
    <property type="entry name" value="Metal-dep_hydrolase_composite"/>
</dbReference>
<dbReference type="EMBL" id="BAABAT010000002">
    <property type="protein sequence ID" value="GAA4245278.1"/>
    <property type="molecule type" value="Genomic_DNA"/>
</dbReference>
<organism evidence="2 3">
    <name type="scientific">Dactylosporangium darangshiense</name>
    <dbReference type="NCBI Taxonomy" id="579108"/>
    <lineage>
        <taxon>Bacteria</taxon>
        <taxon>Bacillati</taxon>
        <taxon>Actinomycetota</taxon>
        <taxon>Actinomycetes</taxon>
        <taxon>Micromonosporales</taxon>
        <taxon>Micromonosporaceae</taxon>
        <taxon>Dactylosporangium</taxon>
    </lineage>
</organism>
<dbReference type="Gene3D" id="2.30.40.10">
    <property type="entry name" value="Urease, subunit C, domain 1"/>
    <property type="match status" value="1"/>
</dbReference>
<proteinExistence type="predicted"/>
<sequence length="423" mass="45667">MDVARTVFTNGLVFDGSGGAPAPGEVVIEGERIAEVRTGWHGEHDADQVVDATGCTIMPGMVESHCHLTFPSAVGHIDPSFNPPLDVSFFHHIEGLPAELARAERNAAILLDHGFTSAYSAGSILPMPTEVILRDKIRAGAVPGPRLRAASMERDNHPVRPDGHVEPDWQGPDACRAFVREQAAMGFDAVKFLLSNDDVFVPGGSHITQYTWEEARAAGEQARESGVWLNCHAQSAESVKLAVRAGFRSIYHCTYADEEALDLLESVKDTVFVSPAPGIIYANVHEGEEYGITREVAERMGSVAALEGMAAVYPEIRRRGIRALPGGDYGFPNNPIGRNARDLQLFVEVLGYTALEALTAVTQHGGRLMDLGDIGMLRPGWVADVLMVRGNPAEDVRILQNKDNLLAIVQAGRFHKAPAALTA</sequence>
<gene>
    <name evidence="2" type="ORF">GCM10022255_011970</name>
</gene>
<comment type="caution">
    <text evidence="2">The sequence shown here is derived from an EMBL/GenBank/DDBJ whole genome shotgun (WGS) entry which is preliminary data.</text>
</comment>
<dbReference type="Pfam" id="PF01979">
    <property type="entry name" value="Amidohydro_1"/>
    <property type="match status" value="1"/>
</dbReference>
<dbReference type="Proteomes" id="UP001500620">
    <property type="component" value="Unassembled WGS sequence"/>
</dbReference>
<accession>A0ABP8CZX1</accession>